<dbReference type="PANTHER" id="PTHR31325">
    <property type="entry name" value="OS01G0798800 PROTEIN-RELATED"/>
    <property type="match status" value="1"/>
</dbReference>
<feature type="transmembrane region" description="Helical" evidence="2">
    <location>
        <begin position="85"/>
        <end position="105"/>
    </location>
</feature>
<comment type="caution">
    <text evidence="4">The sequence shown here is derived from an EMBL/GenBank/DDBJ whole genome shotgun (WGS) entry which is preliminary data.</text>
</comment>
<evidence type="ECO:0000313" key="4">
    <source>
        <dbReference type="EMBL" id="KAF8662193.1"/>
    </source>
</evidence>
<feature type="transmembrane region" description="Helical" evidence="2">
    <location>
        <begin position="20"/>
        <end position="40"/>
    </location>
</feature>
<dbReference type="Pfam" id="PF13968">
    <property type="entry name" value="DUF4220"/>
    <property type="match status" value="1"/>
</dbReference>
<keyword evidence="2" id="KW-1133">Transmembrane helix</keyword>
<proteinExistence type="predicted"/>
<feature type="transmembrane region" description="Helical" evidence="2">
    <location>
        <begin position="52"/>
        <end position="73"/>
    </location>
</feature>
<keyword evidence="2" id="KW-0472">Membrane</keyword>
<feature type="region of interest" description="Disordered" evidence="1">
    <location>
        <begin position="684"/>
        <end position="705"/>
    </location>
</feature>
<dbReference type="AlphaFoldDB" id="A0A835AFJ9"/>
<gene>
    <name evidence="4" type="ORF">HU200_056392</name>
</gene>
<feature type="transmembrane region" description="Helical" evidence="2">
    <location>
        <begin position="371"/>
        <end position="391"/>
    </location>
</feature>
<protein>
    <recommendedName>
        <fullName evidence="3">DUF4220 domain-containing protein</fullName>
    </recommendedName>
</protein>
<evidence type="ECO:0000259" key="3">
    <source>
        <dbReference type="Pfam" id="PF13968"/>
    </source>
</evidence>
<dbReference type="Proteomes" id="UP000636709">
    <property type="component" value="Unassembled WGS sequence"/>
</dbReference>
<dbReference type="OrthoDB" id="663145at2759"/>
<dbReference type="Pfam" id="PF04578">
    <property type="entry name" value="DUF594"/>
    <property type="match status" value="1"/>
</dbReference>
<feature type="domain" description="DUF4220" evidence="3">
    <location>
        <begin position="58"/>
        <end position="436"/>
    </location>
</feature>
<feature type="transmembrane region" description="Helical" evidence="2">
    <location>
        <begin position="331"/>
        <end position="351"/>
    </location>
</feature>
<dbReference type="InterPro" id="IPR007658">
    <property type="entry name" value="DUF594"/>
</dbReference>
<evidence type="ECO:0000256" key="1">
    <source>
        <dbReference type="SAM" id="MobiDB-lite"/>
    </source>
</evidence>
<dbReference type="EMBL" id="JACEFO010002381">
    <property type="protein sequence ID" value="KAF8662193.1"/>
    <property type="molecule type" value="Genomic_DNA"/>
</dbReference>
<accession>A0A835AFJ9</accession>
<keyword evidence="2" id="KW-0812">Transmembrane</keyword>
<reference evidence="4" key="1">
    <citation type="submission" date="2020-07" db="EMBL/GenBank/DDBJ databases">
        <title>Genome sequence and genetic diversity analysis of an under-domesticated orphan crop, white fonio (Digitaria exilis).</title>
        <authorList>
            <person name="Bennetzen J.L."/>
            <person name="Chen S."/>
            <person name="Ma X."/>
            <person name="Wang X."/>
            <person name="Yssel A.E.J."/>
            <person name="Chaluvadi S.R."/>
            <person name="Johnson M."/>
            <person name="Gangashetty P."/>
            <person name="Hamidou F."/>
            <person name="Sanogo M.D."/>
            <person name="Zwaenepoel A."/>
            <person name="Wallace J."/>
            <person name="Van De Peer Y."/>
            <person name="Van Deynze A."/>
        </authorList>
    </citation>
    <scope>NUCLEOTIDE SEQUENCE</scope>
    <source>
        <tissue evidence="4">Leaves</tissue>
    </source>
</reference>
<organism evidence="4 5">
    <name type="scientific">Digitaria exilis</name>
    <dbReference type="NCBI Taxonomy" id="1010633"/>
    <lineage>
        <taxon>Eukaryota</taxon>
        <taxon>Viridiplantae</taxon>
        <taxon>Streptophyta</taxon>
        <taxon>Embryophyta</taxon>
        <taxon>Tracheophyta</taxon>
        <taxon>Spermatophyta</taxon>
        <taxon>Magnoliopsida</taxon>
        <taxon>Liliopsida</taxon>
        <taxon>Poales</taxon>
        <taxon>Poaceae</taxon>
        <taxon>PACMAD clade</taxon>
        <taxon>Panicoideae</taxon>
        <taxon>Panicodae</taxon>
        <taxon>Paniceae</taxon>
        <taxon>Anthephorinae</taxon>
        <taxon>Digitaria</taxon>
    </lineage>
</organism>
<sequence length="705" mass="79872">MGIKNSTTTFAQSWGSTQGRLVRVEVLVLFSALIWILVEFFGSLRRRYNHGFFRFFVWAVYTLFTVLGPYTIGLLQDGPFRDQTFVLWGTILLVTQLSADSISVYSIHDIEQRKRMVVQHVLQIILVLWLILNCKGHNKSYSATIWIFWIHSVVLTYRKSWSLSDASKKGGLLKQSKVVADYMMIEHLQIPQDLNPSTMEGYSYIFQGEEEMASQLPIAPEYRVRFIESTFIMTIDSIWRSIESQSFRNEETKIIMKEVGLSFSLFKLLKRRLCGYQIGEAGLAKTLNFVLHGLLSGEGNYVRAFRVIETELAFLYDFLYTRLYLTVYHGIYKVVIGLFIVVIVTILNSIWGAFSRHYHRSNLEQRVHGTNVTHCVTIVLLIIVLSMSTLVTKGMGTRWMIVDEICNLSNPDWTPYSYTGHLEIYWQRALGQYSLLLNFDYHPWNVLTFLSLGLVDATREGQKAGKNIMLTDELIVRVLSGFKERNGQLEDGLSALDRHQLGSQLSWACTLPTHTHKILIWHIGTSIAMDGHQVRLTGDHYVAKTLSDYCAYLVAFVPDMLPGNGYDNQRIFDAVVMEARESLTGCDTLSSRCEKLVTMALASDNDSSCRILELGGRLGRELRGVVPEARRWKVLADFWAEFILFLAPSNNVEIHAEKLAAGGEFMTHLWALLTHAGILDRPSTTNGVGGNNSGAPAHDSPVSGI</sequence>
<evidence type="ECO:0000313" key="5">
    <source>
        <dbReference type="Proteomes" id="UP000636709"/>
    </source>
</evidence>
<name>A0A835AFJ9_9POAL</name>
<keyword evidence="5" id="KW-1185">Reference proteome</keyword>
<evidence type="ECO:0000256" key="2">
    <source>
        <dbReference type="SAM" id="Phobius"/>
    </source>
</evidence>
<dbReference type="InterPro" id="IPR025315">
    <property type="entry name" value="DUF4220"/>
</dbReference>